<accession>A0ABQ1PDU9</accession>
<organism evidence="1 2">
    <name type="scientific">Enterococcus wangshanyuanii</name>
    <dbReference type="NCBI Taxonomy" id="2005703"/>
    <lineage>
        <taxon>Bacteria</taxon>
        <taxon>Bacillati</taxon>
        <taxon>Bacillota</taxon>
        <taxon>Bacilli</taxon>
        <taxon>Lactobacillales</taxon>
        <taxon>Enterococcaceae</taxon>
        <taxon>Enterococcus</taxon>
    </lineage>
</organism>
<comment type="caution">
    <text evidence="1">The sequence shown here is derived from an EMBL/GenBank/DDBJ whole genome shotgun (WGS) entry which is preliminary data.</text>
</comment>
<name>A0ABQ1PDU9_9ENTE</name>
<sequence length="57" mass="6529">MTSARMKNRKKDLMQAVSLVIVNGEQGCRHKHPIDYQKDSQSSIDQVQIEKLKEISS</sequence>
<keyword evidence="2" id="KW-1185">Reference proteome</keyword>
<dbReference type="EMBL" id="BMKI01000006">
    <property type="protein sequence ID" value="GGC95290.1"/>
    <property type="molecule type" value="Genomic_DNA"/>
</dbReference>
<protein>
    <submittedName>
        <fullName evidence="1">Uncharacterized protein</fullName>
    </submittedName>
</protein>
<reference evidence="2" key="1">
    <citation type="journal article" date="2019" name="Int. J. Syst. Evol. Microbiol.">
        <title>The Global Catalogue of Microorganisms (GCM) 10K type strain sequencing project: providing services to taxonomists for standard genome sequencing and annotation.</title>
        <authorList>
            <consortium name="The Broad Institute Genomics Platform"/>
            <consortium name="The Broad Institute Genome Sequencing Center for Infectious Disease"/>
            <person name="Wu L."/>
            <person name="Ma J."/>
        </authorList>
    </citation>
    <scope>NUCLEOTIDE SEQUENCE [LARGE SCALE GENOMIC DNA]</scope>
    <source>
        <strain evidence="2">CGMCC 1.15942</strain>
    </source>
</reference>
<evidence type="ECO:0000313" key="1">
    <source>
        <dbReference type="EMBL" id="GGC95290.1"/>
    </source>
</evidence>
<dbReference type="Proteomes" id="UP000630615">
    <property type="component" value="Unassembled WGS sequence"/>
</dbReference>
<gene>
    <name evidence="1" type="ORF">GCM10011573_26210</name>
</gene>
<evidence type="ECO:0000313" key="2">
    <source>
        <dbReference type="Proteomes" id="UP000630615"/>
    </source>
</evidence>
<proteinExistence type="predicted"/>